<sequence length="272" mass="28841">MSAKAAVSGSISEVPSVYTVCAGMATDVGRVRCNNEDALSFVCPDDLVLRRRLGVLAVVADGMGGHRGGEVASTLAVETICRGYFSALPGEDRLQALERAMLEANHAICRAGLADPSLEGMGTTATVLVVVDNRVFFAHVGDSRLYHCANGRCRQLTEDHTLVQQMVKNHVLSAEEARDYPMRNVLMRSLGTYSGLQIATQNCAAPQIGDAFVLCSDGLHASVEPAEIAELVASLEPQEASQRLVDLACVRDGSDNISVAVVVIRPAAASEE</sequence>
<dbReference type="CDD" id="cd00143">
    <property type="entry name" value="PP2Cc"/>
    <property type="match status" value="1"/>
</dbReference>
<comment type="caution">
    <text evidence="2">The sequence shown here is derived from an EMBL/GenBank/DDBJ whole genome shotgun (WGS) entry which is preliminary data.</text>
</comment>
<accession>A0ABX1TVW1</accession>
<dbReference type="SMART" id="SM00331">
    <property type="entry name" value="PP2C_SIG"/>
    <property type="match status" value="1"/>
</dbReference>
<dbReference type="PANTHER" id="PTHR47992">
    <property type="entry name" value="PROTEIN PHOSPHATASE"/>
    <property type="match status" value="1"/>
</dbReference>
<dbReference type="Proteomes" id="UP000749010">
    <property type="component" value="Unassembled WGS sequence"/>
</dbReference>
<dbReference type="InterPro" id="IPR015655">
    <property type="entry name" value="PP2C"/>
</dbReference>
<dbReference type="PROSITE" id="PS51746">
    <property type="entry name" value="PPM_2"/>
    <property type="match status" value="1"/>
</dbReference>
<evidence type="ECO:0000259" key="1">
    <source>
        <dbReference type="PROSITE" id="PS51746"/>
    </source>
</evidence>
<dbReference type="SUPFAM" id="SSF81606">
    <property type="entry name" value="PP2C-like"/>
    <property type="match status" value="1"/>
</dbReference>
<name>A0ABX1TVW1_9PROT</name>
<proteinExistence type="predicted"/>
<dbReference type="InterPro" id="IPR001932">
    <property type="entry name" value="PPM-type_phosphatase-like_dom"/>
</dbReference>
<gene>
    <name evidence="2" type="ORF">E4Q23_12045</name>
</gene>
<reference evidence="2 3" key="1">
    <citation type="submission" date="2019-03" db="EMBL/GenBank/DDBJ databases">
        <title>Metabolic reconstructions from genomes of highly enriched 'Candidatus Accumulibacter' and 'Candidatus Competibacter' bioreactor populations.</title>
        <authorList>
            <person name="Annavajhala M.K."/>
            <person name="Welles L."/>
            <person name="Abbas B."/>
            <person name="Sorokin D."/>
            <person name="Park H."/>
            <person name="Van Loosdrecht M."/>
            <person name="Chandran K."/>
        </authorList>
    </citation>
    <scope>NUCLEOTIDE SEQUENCE [LARGE SCALE GENOMIC DNA]</scope>
    <source>
        <strain evidence="2 3">SBR_S</strain>
    </source>
</reference>
<evidence type="ECO:0000313" key="3">
    <source>
        <dbReference type="Proteomes" id="UP000749010"/>
    </source>
</evidence>
<dbReference type="InterPro" id="IPR036457">
    <property type="entry name" value="PPM-type-like_dom_sf"/>
</dbReference>
<dbReference type="EMBL" id="SPMY01000033">
    <property type="protein sequence ID" value="NMQ28422.1"/>
    <property type="molecule type" value="Genomic_DNA"/>
</dbReference>
<organism evidence="2 3">
    <name type="scientific">Candidatus Accumulibacter phosphatis</name>
    <dbReference type="NCBI Taxonomy" id="327160"/>
    <lineage>
        <taxon>Bacteria</taxon>
        <taxon>Pseudomonadati</taxon>
        <taxon>Pseudomonadota</taxon>
        <taxon>Betaproteobacteria</taxon>
        <taxon>Candidatus Accumulibacter</taxon>
    </lineage>
</organism>
<dbReference type="Pfam" id="PF13672">
    <property type="entry name" value="PP2C_2"/>
    <property type="match status" value="1"/>
</dbReference>
<dbReference type="SMART" id="SM00332">
    <property type="entry name" value="PP2Cc"/>
    <property type="match status" value="1"/>
</dbReference>
<evidence type="ECO:0000313" key="2">
    <source>
        <dbReference type="EMBL" id="NMQ28422.1"/>
    </source>
</evidence>
<keyword evidence="3" id="KW-1185">Reference proteome</keyword>
<protein>
    <submittedName>
        <fullName evidence="2">Serine/threonine-protein phosphatase</fullName>
    </submittedName>
</protein>
<feature type="domain" description="PPM-type phosphatase" evidence="1">
    <location>
        <begin position="21"/>
        <end position="264"/>
    </location>
</feature>
<dbReference type="Gene3D" id="3.60.40.10">
    <property type="entry name" value="PPM-type phosphatase domain"/>
    <property type="match status" value="1"/>
</dbReference>